<dbReference type="SUPFAM" id="SSF89155">
    <property type="entry name" value="TorD-like"/>
    <property type="match status" value="1"/>
</dbReference>
<reference evidence="2 3" key="1">
    <citation type="submission" date="2019-07" db="EMBL/GenBank/DDBJ databases">
        <title>Georgenia wutianyii sp. nov. and Georgenia *** sp. nov. isolated from plateau pika (Ochotona curzoniae) in the Qinghai-Tibet plateau of China.</title>
        <authorList>
            <person name="Tian Z."/>
        </authorList>
    </citation>
    <scope>NUCLEOTIDE SEQUENCE [LARGE SCALE GENOMIC DNA]</scope>
    <source>
        <strain evidence="2 3">Z446</strain>
    </source>
</reference>
<evidence type="ECO:0000313" key="3">
    <source>
        <dbReference type="Proteomes" id="UP000318693"/>
    </source>
</evidence>
<dbReference type="RefSeq" id="WP_143419310.1">
    <property type="nucleotide sequence ID" value="NZ_VJXR01000056.1"/>
</dbReference>
<evidence type="ECO:0000313" key="2">
    <source>
        <dbReference type="EMBL" id="TRW44038.1"/>
    </source>
</evidence>
<dbReference type="Proteomes" id="UP000318693">
    <property type="component" value="Unassembled WGS sequence"/>
</dbReference>
<keyword evidence="1" id="KW-0143">Chaperone</keyword>
<dbReference type="PANTHER" id="PTHR34227:SF1">
    <property type="entry name" value="DIMETHYL SULFOXIDE REDUCTASE CHAPERONE-RELATED"/>
    <property type="match status" value="1"/>
</dbReference>
<dbReference type="EMBL" id="VJXR01000056">
    <property type="protein sequence ID" value="TRW44038.1"/>
    <property type="molecule type" value="Genomic_DNA"/>
</dbReference>
<sequence>MSATTTPPQTAATPSAADRASAVLTDRRALPAHLDAFAGAFTALAQLLRSAPDEQVLARVRDPQLLAEWPIEDADCRRGTALLAESVESREDVGRIRRDYNRLFFGPEKMKAPPYESVHRSDEHLLFERETMQVRAAYAAFGLAAPRLNREPDDHIALELEFVGTLCVRGLDALEAADEAELALVVRGICAFLDEHLLAWAPRCLTQAANASTTFFYQGVAALGLGTLTRARAVFLP</sequence>
<dbReference type="AlphaFoldDB" id="A0A552WMM6"/>
<name>A0A552WMM6_9MICO</name>
<dbReference type="Gene3D" id="1.10.3480.10">
    <property type="entry name" value="TorD-like"/>
    <property type="match status" value="1"/>
</dbReference>
<dbReference type="InterPro" id="IPR036411">
    <property type="entry name" value="TorD-like_sf"/>
</dbReference>
<dbReference type="InterPro" id="IPR020945">
    <property type="entry name" value="DMSO/NO3_reduct_chaperone"/>
</dbReference>
<proteinExistence type="predicted"/>
<evidence type="ECO:0000256" key="1">
    <source>
        <dbReference type="ARBA" id="ARBA00023186"/>
    </source>
</evidence>
<protein>
    <submittedName>
        <fullName evidence="2">Dehydrogenase</fullName>
    </submittedName>
</protein>
<dbReference type="Pfam" id="PF02613">
    <property type="entry name" value="Nitrate_red_del"/>
    <property type="match status" value="1"/>
</dbReference>
<gene>
    <name evidence="2" type="ORF">FJ693_15150</name>
</gene>
<comment type="caution">
    <text evidence="2">The sequence shown here is derived from an EMBL/GenBank/DDBJ whole genome shotgun (WGS) entry which is preliminary data.</text>
</comment>
<accession>A0A552WMM6</accession>
<dbReference type="InterPro" id="IPR050289">
    <property type="entry name" value="TorD/DmsD_chaperones"/>
</dbReference>
<keyword evidence="3" id="KW-1185">Reference proteome</keyword>
<dbReference type="PANTHER" id="PTHR34227">
    <property type="entry name" value="CHAPERONE PROTEIN YCDY"/>
    <property type="match status" value="1"/>
</dbReference>
<organism evidence="2 3">
    <name type="scientific">Georgenia yuyongxinii</name>
    <dbReference type="NCBI Taxonomy" id="2589797"/>
    <lineage>
        <taxon>Bacteria</taxon>
        <taxon>Bacillati</taxon>
        <taxon>Actinomycetota</taxon>
        <taxon>Actinomycetes</taxon>
        <taxon>Micrococcales</taxon>
        <taxon>Bogoriellaceae</taxon>
        <taxon>Georgenia</taxon>
    </lineage>
</organism>